<name>A0ABY8X060_9BACL</name>
<dbReference type="RefSeq" id="WP_285744534.1">
    <property type="nucleotide sequence ID" value="NZ_CP127162.1"/>
</dbReference>
<dbReference type="Gene3D" id="3.40.50.2000">
    <property type="entry name" value="Glycogen Phosphorylase B"/>
    <property type="match status" value="1"/>
</dbReference>
<dbReference type="SUPFAM" id="SSF53756">
    <property type="entry name" value="UDP-Glycosyltransferase/glycogen phosphorylase"/>
    <property type="match status" value="1"/>
</dbReference>
<dbReference type="Proteomes" id="UP001236415">
    <property type="component" value="Chromosome"/>
</dbReference>
<accession>A0ABY8X060</accession>
<gene>
    <name evidence="1" type="ORF">QPK24_21415</name>
</gene>
<organism evidence="1 2">
    <name type="scientific">Paenibacillus polygoni</name>
    <dbReference type="NCBI Taxonomy" id="3050112"/>
    <lineage>
        <taxon>Bacteria</taxon>
        <taxon>Bacillati</taxon>
        <taxon>Bacillota</taxon>
        <taxon>Bacilli</taxon>
        <taxon>Bacillales</taxon>
        <taxon>Paenibacillaceae</taxon>
        <taxon>Paenibacillus</taxon>
    </lineage>
</organism>
<reference evidence="1 2" key="1">
    <citation type="submission" date="2023-06" db="EMBL/GenBank/DDBJ databases">
        <title>Paenibacillus polygonum sp. nov., an endophytic bacterium, isolated from Polygonum lapathifolium L. in Nanji Wetland National Nature Reserve, South of Poyang Lake, Jiangxi Province, China.</title>
        <authorList>
            <person name="Yu Z."/>
        </authorList>
    </citation>
    <scope>NUCLEOTIDE SEQUENCE [LARGE SCALE GENOMIC DNA]</scope>
    <source>
        <strain evidence="1 2">C31</strain>
    </source>
</reference>
<proteinExistence type="predicted"/>
<protein>
    <submittedName>
        <fullName evidence="1">Uncharacterized protein</fullName>
    </submittedName>
</protein>
<evidence type="ECO:0000313" key="2">
    <source>
        <dbReference type="Proteomes" id="UP001236415"/>
    </source>
</evidence>
<evidence type="ECO:0000313" key="1">
    <source>
        <dbReference type="EMBL" id="WIV18855.1"/>
    </source>
</evidence>
<keyword evidence="2" id="KW-1185">Reference proteome</keyword>
<sequence length="369" mass="43940">MLGKIKMAYLMHINWNWIKQRPHFLYEELSYYIDIDLYYIDKFLDRSKYKINNTRNTYRSSKVNKIKKLPLSGRYTWLQQIEKFINRKISLEQYNYIWITSPLILEFIPLKELEGKQIIYDCMDDFLEFYHDSDKINRMKKLEFELVQVADIVITSSTFLKDKMQFLYGRHLKQEPFLINNGISSSLVNTLNDKGGYVDRKTVVKSQFINLTYIGTIGDWVDFELILEILNRASNIIINMIGPIDTRTPSHPRLHFVGIVDHHDIPHYAKESDALIMPFKINELVQSVDPVKIYEYIFFQKPIIAVDYGEMHKFQLFVYLYSTLSEFMVYTHSLEKGELKVESMESALHFLNQSTWKQRCNKIIEIIKE</sequence>
<dbReference type="EMBL" id="CP127162">
    <property type="protein sequence ID" value="WIV18855.1"/>
    <property type="molecule type" value="Genomic_DNA"/>
</dbReference>